<dbReference type="EMBL" id="CP002696">
    <property type="protein sequence ID" value="AEE15843.1"/>
    <property type="molecule type" value="Genomic_DNA"/>
</dbReference>
<feature type="domain" description="HD-GYP" evidence="3">
    <location>
        <begin position="633"/>
        <end position="830"/>
    </location>
</feature>
<dbReference type="InterPro" id="IPR003660">
    <property type="entry name" value="HAMP_dom"/>
</dbReference>
<dbReference type="Pfam" id="PF13487">
    <property type="entry name" value="HD_5"/>
    <property type="match status" value="1"/>
</dbReference>
<evidence type="ECO:0000259" key="2">
    <source>
        <dbReference type="PROSITE" id="PS50885"/>
    </source>
</evidence>
<dbReference type="KEGG" id="tbe:Trebr_0396"/>
<dbReference type="PANTHER" id="PTHR45228">
    <property type="entry name" value="CYCLIC DI-GMP PHOSPHODIESTERASE TM_0186-RELATED"/>
    <property type="match status" value="1"/>
</dbReference>
<keyword evidence="1" id="KW-0472">Membrane</keyword>
<dbReference type="SUPFAM" id="SSF63825">
    <property type="entry name" value="YWTD domain"/>
    <property type="match status" value="1"/>
</dbReference>
<feature type="transmembrane region" description="Helical" evidence="1">
    <location>
        <begin position="20"/>
        <end position="38"/>
    </location>
</feature>
<dbReference type="PANTHER" id="PTHR45228:SF1">
    <property type="entry name" value="CYCLIC DI-GMP PHOSPHODIESTERASE TM_0186"/>
    <property type="match status" value="1"/>
</dbReference>
<keyword evidence="1" id="KW-0812">Transmembrane</keyword>
<dbReference type="Gene3D" id="6.10.340.10">
    <property type="match status" value="1"/>
</dbReference>
<proteinExistence type="predicted"/>
<dbReference type="HOGENOM" id="CLU_339166_0_0_12"/>
<feature type="domain" description="HAMP" evidence="2">
    <location>
        <begin position="572"/>
        <end position="624"/>
    </location>
</feature>
<feature type="transmembrane region" description="Helical" evidence="1">
    <location>
        <begin position="351"/>
        <end position="373"/>
    </location>
</feature>
<dbReference type="RefSeq" id="WP_013757562.1">
    <property type="nucleotide sequence ID" value="NC_015500.1"/>
</dbReference>
<dbReference type="GO" id="GO:0016020">
    <property type="term" value="C:membrane"/>
    <property type="evidence" value="ECO:0007669"/>
    <property type="project" value="InterPro"/>
</dbReference>
<name>F4LNI9_TREBD</name>
<dbReference type="InterPro" id="IPR037522">
    <property type="entry name" value="HD_GYP_dom"/>
</dbReference>
<gene>
    <name evidence="4" type="ordered locus">Trebr_0396</name>
</gene>
<dbReference type="SMART" id="SM00304">
    <property type="entry name" value="HAMP"/>
    <property type="match status" value="1"/>
</dbReference>
<dbReference type="GO" id="GO:0007165">
    <property type="term" value="P:signal transduction"/>
    <property type="evidence" value="ECO:0007669"/>
    <property type="project" value="InterPro"/>
</dbReference>
<dbReference type="Proteomes" id="UP000006546">
    <property type="component" value="Chromosome"/>
</dbReference>
<keyword evidence="5" id="KW-1185">Reference proteome</keyword>
<evidence type="ECO:0000259" key="3">
    <source>
        <dbReference type="PROSITE" id="PS51832"/>
    </source>
</evidence>
<accession>F4LNI9</accession>
<dbReference type="eggNOG" id="COG3437">
    <property type="taxonomic scope" value="Bacteria"/>
</dbReference>
<dbReference type="SUPFAM" id="SSF158472">
    <property type="entry name" value="HAMP domain-like"/>
    <property type="match status" value="1"/>
</dbReference>
<keyword evidence="1" id="KW-1133">Transmembrane helix</keyword>
<organism evidence="4 5">
    <name type="scientific">Treponema brennaborense (strain DSM 12168 / CIP 105900 / DD5/3)</name>
    <dbReference type="NCBI Taxonomy" id="906968"/>
    <lineage>
        <taxon>Bacteria</taxon>
        <taxon>Pseudomonadati</taxon>
        <taxon>Spirochaetota</taxon>
        <taxon>Spirochaetia</taxon>
        <taxon>Spirochaetales</taxon>
        <taxon>Treponemataceae</taxon>
        <taxon>Treponema</taxon>
    </lineage>
</organism>
<dbReference type="InterPro" id="IPR052020">
    <property type="entry name" value="Cyclic_di-GMP/3'3'-cGAMP_PDE"/>
</dbReference>
<dbReference type="SMART" id="SM00471">
    <property type="entry name" value="HDc"/>
    <property type="match status" value="1"/>
</dbReference>
<dbReference type="SUPFAM" id="SSF109604">
    <property type="entry name" value="HD-domain/PDEase-like"/>
    <property type="match status" value="1"/>
</dbReference>
<dbReference type="Gene3D" id="1.10.3210.10">
    <property type="entry name" value="Hypothetical protein af1432"/>
    <property type="match status" value="1"/>
</dbReference>
<sequence length="838" mass="93664">MHKSNAYLKRKVTDILSSVFIWRYLVLASGVLAAMLCVKELTINETVLDVRQQTVSCGTPTELAVMSDGSTVINDDSFRILCIKPDGLLKFHIDAKKNQKITGLALDENDNLYFYLSTQNARGITLTDFICQYDSAGTFVKRLFTIDYTAVDQKQTVRTSPLYAENGTLFFTRYQIYKAQLYRIELATGTVSVAEELESDIPFLYNDVAAYPDGTYRYAKITGELGTGTLGGTQQALYRSEYAVPEDTGVRPYYVRYTGGCTYVYDYWERKLYELRNGTLLKPEWHSLIPFNENVFELAVQPDAVMGISNGIPWYAKDSIVRQLQTRAKLPFLPFIKEAVLQLIKLIRMPLLIGALIYAQACILWLVLVQGRYVATKLVLYALTAFLCFIGIGFFAIYSEYGQYVRQHMDFLQKKAHLTAQIIDENTVSEIKNSSAAASENYAKLSRLLVDNYGLYEIESDTAALAVIPENANGNFGIIASNRGYADIFGRSLLVNRLLSGSTEPHGTLFMEERQLILAYSAVANPVQRAVGYVCLYTAIESIREQFFILWPPYMLAGYALLLASICAGAALLFTRKLRHTTSVIEQISGGKFNLRMPEKAKDEIGVLVRCVNNLSRNIESLIGEKTELMQEVTKSQYEVLESLASIVENKSGQTAAHVTRVSKCVRFLAAQLGYDGSELEYISIAAMLHDVGKLFVPPEILEKAGKLTEAEFAVVKRHTTDGEILLHNAPGPIMAYARVIAKQHHEHWDGGGYPEGIAGERIHIAARITAVADIFDALISRRSYKQPFPPQTVFEIMSAERGKQFDPRITDLFVRHFHDLCGIIADNPDDAGTASVL</sequence>
<dbReference type="InterPro" id="IPR003607">
    <property type="entry name" value="HD/PDEase_dom"/>
</dbReference>
<dbReference type="AlphaFoldDB" id="F4LNI9"/>
<dbReference type="STRING" id="906968.Trebr_0396"/>
<dbReference type="CDD" id="cd06225">
    <property type="entry name" value="HAMP"/>
    <property type="match status" value="1"/>
</dbReference>
<evidence type="ECO:0000313" key="4">
    <source>
        <dbReference type="EMBL" id="AEE15843.1"/>
    </source>
</evidence>
<protein>
    <submittedName>
        <fullName evidence="4">Metal dependent phosphohydrolase</fullName>
    </submittedName>
</protein>
<dbReference type="CDD" id="cd00077">
    <property type="entry name" value="HDc"/>
    <property type="match status" value="1"/>
</dbReference>
<reference evidence="5" key="1">
    <citation type="submission" date="2011-04" db="EMBL/GenBank/DDBJ databases">
        <title>The complete genome of Treponema brennaborense DSM 12168.</title>
        <authorList>
            <person name="Lucas S."/>
            <person name="Han J."/>
            <person name="Lapidus A."/>
            <person name="Bruce D."/>
            <person name="Goodwin L."/>
            <person name="Pitluck S."/>
            <person name="Peters L."/>
            <person name="Kyrpides N."/>
            <person name="Mavromatis K."/>
            <person name="Ivanova N."/>
            <person name="Mikhailova N."/>
            <person name="Pagani I."/>
            <person name="Teshima H."/>
            <person name="Detter J.C."/>
            <person name="Tapia R."/>
            <person name="Han C."/>
            <person name="Land M."/>
            <person name="Hauser L."/>
            <person name="Markowitz V."/>
            <person name="Cheng J.-F."/>
            <person name="Hugenholtz P."/>
            <person name="Woyke T."/>
            <person name="Wu D."/>
            <person name="Gronow S."/>
            <person name="Wellnitz S."/>
            <person name="Brambilla E."/>
            <person name="Klenk H.-P."/>
            <person name="Eisen J.A."/>
        </authorList>
    </citation>
    <scope>NUCLEOTIDE SEQUENCE [LARGE SCALE GENOMIC DNA]</scope>
    <source>
        <strain evidence="5">DSM 12168 / CIP 105900 / DD5/3</strain>
    </source>
</reference>
<feature type="transmembrane region" description="Helical" evidence="1">
    <location>
        <begin position="554"/>
        <end position="574"/>
    </location>
</feature>
<feature type="transmembrane region" description="Helical" evidence="1">
    <location>
        <begin position="379"/>
        <end position="399"/>
    </location>
</feature>
<dbReference type="PROSITE" id="PS51832">
    <property type="entry name" value="HD_GYP"/>
    <property type="match status" value="1"/>
</dbReference>
<dbReference type="PROSITE" id="PS50885">
    <property type="entry name" value="HAMP"/>
    <property type="match status" value="1"/>
</dbReference>
<evidence type="ECO:0000313" key="5">
    <source>
        <dbReference type="Proteomes" id="UP000006546"/>
    </source>
</evidence>
<evidence type="ECO:0000256" key="1">
    <source>
        <dbReference type="SAM" id="Phobius"/>
    </source>
</evidence>